<dbReference type="GO" id="GO:0016020">
    <property type="term" value="C:membrane"/>
    <property type="evidence" value="ECO:0007669"/>
    <property type="project" value="InterPro"/>
</dbReference>
<dbReference type="Pfam" id="PF06151">
    <property type="entry name" value="Trehalose_recp"/>
    <property type="match status" value="1"/>
</dbReference>
<protein>
    <recommendedName>
        <fullName evidence="3">Gustatory receptor</fullName>
    </recommendedName>
</protein>
<feature type="non-terminal residue" evidence="2">
    <location>
        <position position="104"/>
    </location>
</feature>
<organism evidence="2">
    <name type="scientific">Graphocephala atropunctata</name>
    <dbReference type="NCBI Taxonomy" id="36148"/>
    <lineage>
        <taxon>Eukaryota</taxon>
        <taxon>Metazoa</taxon>
        <taxon>Ecdysozoa</taxon>
        <taxon>Arthropoda</taxon>
        <taxon>Hexapoda</taxon>
        <taxon>Insecta</taxon>
        <taxon>Pterygota</taxon>
        <taxon>Neoptera</taxon>
        <taxon>Paraneoptera</taxon>
        <taxon>Hemiptera</taxon>
        <taxon>Auchenorrhyncha</taxon>
        <taxon>Membracoidea</taxon>
        <taxon>Cicadellidae</taxon>
        <taxon>Cicadellinae</taxon>
        <taxon>Cicadellini</taxon>
        <taxon>Graphocephala</taxon>
    </lineage>
</organism>
<reference evidence="2" key="1">
    <citation type="submission" date="2015-11" db="EMBL/GenBank/DDBJ databases">
        <title>De novo transcriptome assembly of four potential Pierce s Disease insect vectors from Arizona vineyards.</title>
        <authorList>
            <person name="Tassone E.E."/>
        </authorList>
    </citation>
    <scope>NUCLEOTIDE SEQUENCE</scope>
</reference>
<feature type="non-terminal residue" evidence="2">
    <location>
        <position position="1"/>
    </location>
</feature>
<keyword evidence="1" id="KW-0472">Membrane</keyword>
<sequence>TVFSLYYPYFSLTGFSFYKAVVPMIHLVLRCLLTVYDELTIIVFTYSLYLRFRQLRLHLLKVKNQRMPVTYWAEMRETYNQLSCLTRLLNDHLSWMVLICFGSN</sequence>
<dbReference type="AlphaFoldDB" id="A0A1B6KXE7"/>
<proteinExistence type="predicted"/>
<feature type="transmembrane region" description="Helical" evidence="1">
    <location>
        <begin position="20"/>
        <end position="49"/>
    </location>
</feature>
<dbReference type="EMBL" id="GEBQ01023860">
    <property type="protein sequence ID" value="JAT16117.1"/>
    <property type="molecule type" value="Transcribed_RNA"/>
</dbReference>
<accession>A0A1B6KXE7</accession>
<dbReference type="InterPro" id="IPR009318">
    <property type="entry name" value="Gustatory_rcpt"/>
</dbReference>
<keyword evidence="1" id="KW-0812">Transmembrane</keyword>
<evidence type="ECO:0000256" key="1">
    <source>
        <dbReference type="SAM" id="Phobius"/>
    </source>
</evidence>
<dbReference type="GO" id="GO:0008527">
    <property type="term" value="F:taste receptor activity"/>
    <property type="evidence" value="ECO:0007669"/>
    <property type="project" value="InterPro"/>
</dbReference>
<name>A0A1B6KXE7_9HEMI</name>
<keyword evidence="1" id="KW-1133">Transmembrane helix</keyword>
<evidence type="ECO:0008006" key="3">
    <source>
        <dbReference type="Google" id="ProtNLM"/>
    </source>
</evidence>
<evidence type="ECO:0000313" key="2">
    <source>
        <dbReference type="EMBL" id="JAT16117.1"/>
    </source>
</evidence>
<gene>
    <name evidence="2" type="ORF">g.50843</name>
</gene>